<reference evidence="3 4" key="1">
    <citation type="submission" date="2015-12" db="EMBL/GenBank/DDBJ databases">
        <title>Draft Genome Sequence of Olsenella scatoligenes SK9K4T; a Producer of 3-Methylindole- (skatole) and 4-Methylphenol- (p-cresol) Isolated from Pig Feces.</title>
        <authorList>
            <person name="Li X."/>
            <person name="Borg B."/>
            <person name="Canibe N."/>
        </authorList>
    </citation>
    <scope>NUCLEOTIDE SEQUENCE [LARGE SCALE GENOMIC DNA]</scope>
    <source>
        <strain evidence="3 4">SK9K4</strain>
    </source>
</reference>
<keyword evidence="1" id="KW-0547">Nucleotide-binding</keyword>
<dbReference type="GO" id="GO:0046872">
    <property type="term" value="F:metal ion binding"/>
    <property type="evidence" value="ECO:0007669"/>
    <property type="project" value="InterPro"/>
</dbReference>
<dbReference type="Proteomes" id="UP000054078">
    <property type="component" value="Unassembled WGS sequence"/>
</dbReference>
<dbReference type="SUPFAM" id="SSF56059">
    <property type="entry name" value="Glutathione synthetase ATP-binding domain-like"/>
    <property type="match status" value="1"/>
</dbReference>
<keyword evidence="4" id="KW-1185">Reference proteome</keyword>
<proteinExistence type="predicted"/>
<accession>A0A100YVW9</accession>
<evidence type="ECO:0000256" key="1">
    <source>
        <dbReference type="PROSITE-ProRule" id="PRU00409"/>
    </source>
</evidence>
<protein>
    <recommendedName>
        <fullName evidence="2">ATP-grasp domain-containing protein</fullName>
    </recommendedName>
</protein>
<feature type="domain" description="ATP-grasp" evidence="2">
    <location>
        <begin position="126"/>
        <end position="325"/>
    </location>
</feature>
<dbReference type="PROSITE" id="PS50975">
    <property type="entry name" value="ATP_GRASP"/>
    <property type="match status" value="1"/>
</dbReference>
<gene>
    <name evidence="3" type="ORF">AUL39_06785</name>
</gene>
<comment type="caution">
    <text evidence="3">The sequence shown here is derived from an EMBL/GenBank/DDBJ whole genome shotgun (WGS) entry which is preliminary data.</text>
</comment>
<sequence>MTMAQSRSDLLPVILGGDISCHAYAREFHEAFGVRSAILGTGFAAAVEHSRILEKHLLPSFAPNQLLHALLELASSAPGARMPIVVSTDALAEALEAIRDELPSQFVLPIPTREAFSRACDKSEFMSLCEAHGLPTPRTEIVRLAGSNAIPPTQIRFPVVAKAARSAGYSHLFSKGFRKVYRMNSQAELDDLWASLRAAGFSGDFLVQELIGGDDTHMGALTLYVDAAGSLRLFSAAQTLLEDHAPTMRGNSVAMVSRPMPNMVEKVAGLLQDLRYTGFAEVDMKRDPATGEWLFFELNPRVGRNSYYVVGAGANPMQIMVADLVDGENCPLVCAENPCLYSLVPDCLLMRYLTDSTLAAEVRGLIRDGRRVDPQRYAPDMSLRRRLDVDLTEWNQLRKFRRYYPRPTESSF</sequence>
<dbReference type="InterPro" id="IPR011761">
    <property type="entry name" value="ATP-grasp"/>
</dbReference>
<evidence type="ECO:0000259" key="2">
    <source>
        <dbReference type="PROSITE" id="PS50975"/>
    </source>
</evidence>
<dbReference type="Gene3D" id="3.30.470.20">
    <property type="entry name" value="ATP-grasp fold, B domain"/>
    <property type="match status" value="1"/>
</dbReference>
<dbReference type="GO" id="GO:0005524">
    <property type="term" value="F:ATP binding"/>
    <property type="evidence" value="ECO:0007669"/>
    <property type="project" value="UniProtKB-UniRule"/>
</dbReference>
<evidence type="ECO:0000313" key="3">
    <source>
        <dbReference type="EMBL" id="KUH58669.1"/>
    </source>
</evidence>
<evidence type="ECO:0000313" key="4">
    <source>
        <dbReference type="Proteomes" id="UP000054078"/>
    </source>
</evidence>
<dbReference type="OrthoDB" id="5420347at2"/>
<keyword evidence="1" id="KW-0067">ATP-binding</keyword>
<name>A0A100YVW9_TRASO</name>
<dbReference type="EMBL" id="LOJF01000009">
    <property type="protein sequence ID" value="KUH58669.1"/>
    <property type="molecule type" value="Genomic_DNA"/>
</dbReference>
<dbReference type="STRING" id="1299998.AUL39_06785"/>
<dbReference type="AlphaFoldDB" id="A0A100YVW9"/>
<organism evidence="3 4">
    <name type="scientific">Tractidigestivibacter scatoligenes</name>
    <name type="common">Olsenella scatoligenes</name>
    <dbReference type="NCBI Taxonomy" id="1299998"/>
    <lineage>
        <taxon>Bacteria</taxon>
        <taxon>Bacillati</taxon>
        <taxon>Actinomycetota</taxon>
        <taxon>Coriobacteriia</taxon>
        <taxon>Coriobacteriales</taxon>
        <taxon>Atopobiaceae</taxon>
        <taxon>Tractidigestivibacter</taxon>
    </lineage>
</organism>